<sequence length="167" mass="19149">MTNVPRISFIDFVFDSSVVFWVGNEELPHLYAKRLGDPKRLGETGYLSHKFGRTNNLSDGTLLTALPKDYFRVVNSRVLQLLHVESDPPYSQYDMPINKQVYKILQYVLILSEGSLSRSNAYSTLRGFVLSNVTAHRYTNFDAHKVTVFLLQNTFGYAVDFCVVLNW</sequence>
<evidence type="ECO:0000313" key="1">
    <source>
        <dbReference type="EMBL" id="KAH0904066.1"/>
    </source>
</evidence>
<keyword evidence="2" id="KW-1185">Reference proteome</keyword>
<dbReference type="Proteomes" id="UP000824890">
    <property type="component" value="Unassembled WGS sequence"/>
</dbReference>
<reference evidence="1 2" key="1">
    <citation type="submission" date="2021-05" db="EMBL/GenBank/DDBJ databases">
        <title>Genome Assembly of Synthetic Allotetraploid Brassica napus Reveals Homoeologous Exchanges between Subgenomes.</title>
        <authorList>
            <person name="Davis J.T."/>
        </authorList>
    </citation>
    <scope>NUCLEOTIDE SEQUENCE [LARGE SCALE GENOMIC DNA]</scope>
    <source>
        <strain evidence="2">cv. Da-Ae</strain>
        <tissue evidence="1">Seedling</tissue>
    </source>
</reference>
<gene>
    <name evidence="1" type="ORF">HID58_043569</name>
</gene>
<accession>A0ABQ8BGW0</accession>
<proteinExistence type="predicted"/>
<dbReference type="EMBL" id="JAGKQM010000011">
    <property type="protein sequence ID" value="KAH0904066.1"/>
    <property type="molecule type" value="Genomic_DNA"/>
</dbReference>
<organism evidence="1 2">
    <name type="scientific">Brassica napus</name>
    <name type="common">Rape</name>
    <dbReference type="NCBI Taxonomy" id="3708"/>
    <lineage>
        <taxon>Eukaryota</taxon>
        <taxon>Viridiplantae</taxon>
        <taxon>Streptophyta</taxon>
        <taxon>Embryophyta</taxon>
        <taxon>Tracheophyta</taxon>
        <taxon>Spermatophyta</taxon>
        <taxon>Magnoliopsida</taxon>
        <taxon>eudicotyledons</taxon>
        <taxon>Gunneridae</taxon>
        <taxon>Pentapetalae</taxon>
        <taxon>rosids</taxon>
        <taxon>malvids</taxon>
        <taxon>Brassicales</taxon>
        <taxon>Brassicaceae</taxon>
        <taxon>Brassiceae</taxon>
        <taxon>Brassica</taxon>
    </lineage>
</organism>
<protein>
    <submittedName>
        <fullName evidence="1">Uncharacterized protein</fullName>
    </submittedName>
</protein>
<comment type="caution">
    <text evidence="1">The sequence shown here is derived from an EMBL/GenBank/DDBJ whole genome shotgun (WGS) entry which is preliminary data.</text>
</comment>
<name>A0ABQ8BGW0_BRANA</name>
<evidence type="ECO:0000313" key="2">
    <source>
        <dbReference type="Proteomes" id="UP000824890"/>
    </source>
</evidence>